<proteinExistence type="predicted"/>
<dbReference type="EMBL" id="MUNK01000039">
    <property type="protein sequence ID" value="OTA35865.1"/>
    <property type="molecule type" value="Genomic_DNA"/>
</dbReference>
<dbReference type="AlphaFoldDB" id="A0A1Z5TIQ3"/>
<dbReference type="Proteomes" id="UP000194280">
    <property type="component" value="Unassembled WGS sequence"/>
</dbReference>
<dbReference type="VEuPathDB" id="FungiDB:BTJ68_03987"/>
<comment type="caution">
    <text evidence="2">The sequence shown here is derived from an EMBL/GenBank/DDBJ whole genome shotgun (WGS) entry which is preliminary data.</text>
</comment>
<accession>A0A1Z5TIQ3</accession>
<name>A0A1Z5TIQ3_HORWE</name>
<feature type="region of interest" description="Disordered" evidence="1">
    <location>
        <begin position="143"/>
        <end position="162"/>
    </location>
</feature>
<reference evidence="2 3" key="1">
    <citation type="submission" date="2017-01" db="EMBL/GenBank/DDBJ databases">
        <title>The recent genome duplication of the halophilic yeast Hortaea werneckii: insights from long-read sequencing.</title>
        <authorList>
            <person name="Sinha S."/>
            <person name="Flibotte S."/>
            <person name="Neira M."/>
            <person name="Lenassi M."/>
            <person name="Gostincar C."/>
            <person name="Stajich J.E."/>
            <person name="Nislow C.E."/>
        </authorList>
    </citation>
    <scope>NUCLEOTIDE SEQUENCE [LARGE SCALE GENOMIC DNA]</scope>
    <source>
        <strain evidence="2 3">EXF-2000</strain>
    </source>
</reference>
<feature type="region of interest" description="Disordered" evidence="1">
    <location>
        <begin position="167"/>
        <end position="194"/>
    </location>
</feature>
<evidence type="ECO:0000313" key="3">
    <source>
        <dbReference type="Proteomes" id="UP000194280"/>
    </source>
</evidence>
<evidence type="ECO:0000313" key="2">
    <source>
        <dbReference type="EMBL" id="OTA35865.1"/>
    </source>
</evidence>
<evidence type="ECO:0000256" key="1">
    <source>
        <dbReference type="SAM" id="MobiDB-lite"/>
    </source>
</evidence>
<dbReference type="InParanoid" id="A0A1Z5TIQ3"/>
<gene>
    <name evidence="2" type="ORF">BTJ68_03987</name>
</gene>
<organism evidence="2 3">
    <name type="scientific">Hortaea werneckii EXF-2000</name>
    <dbReference type="NCBI Taxonomy" id="1157616"/>
    <lineage>
        <taxon>Eukaryota</taxon>
        <taxon>Fungi</taxon>
        <taxon>Dikarya</taxon>
        <taxon>Ascomycota</taxon>
        <taxon>Pezizomycotina</taxon>
        <taxon>Dothideomycetes</taxon>
        <taxon>Dothideomycetidae</taxon>
        <taxon>Mycosphaerellales</taxon>
        <taxon>Teratosphaeriaceae</taxon>
        <taxon>Hortaea</taxon>
    </lineage>
</organism>
<keyword evidence="3" id="KW-1185">Reference proteome</keyword>
<sequence length="194" mass="21613">MNPHLRPLPEKIPLLAGSSLPRCQRVSSLLYALQKLTYDISGSLAAHFNLVLPVPLRNASRHMGSRMRGFQRKESIAMLPFRAIIRPRTVLLHLGNSNGNEYGGVSRTEVRIVVSGHPRANQAQVPGRGSHLCHERVKAKASREHIANQSHAQGRGSHPCRTAVNTRASHQNHANQPHVSRRDSYPCWTAEQTR</sequence>
<feature type="compositionally biased region" description="Polar residues" evidence="1">
    <location>
        <begin position="167"/>
        <end position="178"/>
    </location>
</feature>
<protein>
    <submittedName>
        <fullName evidence="2">Uncharacterized protein</fullName>
    </submittedName>
</protein>